<dbReference type="GO" id="GO:0003688">
    <property type="term" value="F:DNA replication origin binding"/>
    <property type="evidence" value="ECO:0007669"/>
    <property type="project" value="TreeGrafter"/>
</dbReference>
<keyword evidence="8" id="KW-1185">Reference proteome</keyword>
<evidence type="ECO:0000313" key="7">
    <source>
        <dbReference type="EMBL" id="EPS64290.1"/>
    </source>
</evidence>
<proteinExistence type="inferred from homology"/>
<keyword evidence="5" id="KW-0131">Cell cycle</keyword>
<dbReference type="PANTHER" id="PTHR10507:SF0">
    <property type="entry name" value="CELL DIVISION CONTROL PROTEIN 45 HOMOLOG"/>
    <property type="match status" value="1"/>
</dbReference>
<dbReference type="GO" id="GO:0006270">
    <property type="term" value="P:DNA replication initiation"/>
    <property type="evidence" value="ECO:0007669"/>
    <property type="project" value="InterPro"/>
</dbReference>
<feature type="region of interest" description="Disordered" evidence="6">
    <location>
        <begin position="189"/>
        <end position="226"/>
    </location>
</feature>
<keyword evidence="4" id="KW-0539">Nucleus</keyword>
<accession>S8CBP1</accession>
<organism evidence="7 8">
    <name type="scientific">Genlisea aurea</name>
    <dbReference type="NCBI Taxonomy" id="192259"/>
    <lineage>
        <taxon>Eukaryota</taxon>
        <taxon>Viridiplantae</taxon>
        <taxon>Streptophyta</taxon>
        <taxon>Embryophyta</taxon>
        <taxon>Tracheophyta</taxon>
        <taxon>Spermatophyta</taxon>
        <taxon>Magnoliopsida</taxon>
        <taxon>eudicotyledons</taxon>
        <taxon>Gunneridae</taxon>
        <taxon>Pentapetalae</taxon>
        <taxon>asterids</taxon>
        <taxon>lamiids</taxon>
        <taxon>Lamiales</taxon>
        <taxon>Lentibulariaceae</taxon>
        <taxon>Genlisea</taxon>
    </lineage>
</organism>
<dbReference type="Proteomes" id="UP000015453">
    <property type="component" value="Unassembled WGS sequence"/>
</dbReference>
<evidence type="ECO:0000256" key="6">
    <source>
        <dbReference type="SAM" id="MobiDB-lite"/>
    </source>
</evidence>
<evidence type="ECO:0000256" key="4">
    <source>
        <dbReference type="ARBA" id="ARBA00023242"/>
    </source>
</evidence>
<dbReference type="GO" id="GO:0031261">
    <property type="term" value="C:DNA replication preinitiation complex"/>
    <property type="evidence" value="ECO:0007669"/>
    <property type="project" value="TreeGrafter"/>
</dbReference>
<dbReference type="PANTHER" id="PTHR10507">
    <property type="entry name" value="CDC45-RELATED PROTEIN"/>
    <property type="match status" value="1"/>
</dbReference>
<dbReference type="OrthoDB" id="10258882at2759"/>
<comment type="subcellular location">
    <subcellularLocation>
        <location evidence="1">Nucleus</location>
    </subcellularLocation>
</comment>
<protein>
    <submittedName>
        <fullName evidence="7">Uncharacterized protein</fullName>
    </submittedName>
</protein>
<keyword evidence="3" id="KW-0235">DNA replication</keyword>
<evidence type="ECO:0000313" key="8">
    <source>
        <dbReference type="Proteomes" id="UP000015453"/>
    </source>
</evidence>
<comment type="similarity">
    <text evidence="2">Belongs to the CDC45 family.</text>
</comment>
<dbReference type="GO" id="GO:0000727">
    <property type="term" value="P:double-strand break repair via break-induced replication"/>
    <property type="evidence" value="ECO:0007669"/>
    <property type="project" value="TreeGrafter"/>
</dbReference>
<name>S8CBP1_9LAMI</name>
<dbReference type="EMBL" id="AUSU01004925">
    <property type="protein sequence ID" value="EPS64290.1"/>
    <property type="molecule type" value="Genomic_DNA"/>
</dbReference>
<gene>
    <name evidence="7" type="ORF">M569_10497</name>
</gene>
<dbReference type="Pfam" id="PF02724">
    <property type="entry name" value="CDC45"/>
    <property type="match status" value="1"/>
</dbReference>
<reference evidence="7 8" key="1">
    <citation type="journal article" date="2013" name="BMC Genomics">
        <title>The miniature genome of a carnivorous plant Genlisea aurea contains a low number of genes and short non-coding sequences.</title>
        <authorList>
            <person name="Leushkin E.V."/>
            <person name="Sutormin R.A."/>
            <person name="Nabieva E.R."/>
            <person name="Penin A.A."/>
            <person name="Kondrashov A.S."/>
            <person name="Logacheva M.D."/>
        </authorList>
    </citation>
    <scope>NUCLEOTIDE SEQUENCE [LARGE SCALE GENOMIC DNA]</scope>
</reference>
<dbReference type="GO" id="GO:1902977">
    <property type="term" value="P:mitotic DNA replication preinitiation complex assembly"/>
    <property type="evidence" value="ECO:0007669"/>
    <property type="project" value="TreeGrafter"/>
</dbReference>
<feature type="region of interest" description="Disordered" evidence="6">
    <location>
        <begin position="35"/>
        <end position="86"/>
    </location>
</feature>
<evidence type="ECO:0000256" key="3">
    <source>
        <dbReference type="ARBA" id="ARBA00022705"/>
    </source>
</evidence>
<sequence>MVAIPFRVSRKDLRRKLDFSSSASVFVVDSHRPIHLPTKTPRHLPNASDLNSDDEIDADSDSDDDDDKGRRKRRRIPDEDENNPMKLYKRLRKEYHHHMGTFHGKPSGCLMYGSFSFSPEKNNNELLWLACVALTDQFVHQRLTDERYRAAAMELEHPHQQFRKFGGCHFCQAERLHQSPRFRKLLESSARGRTQADPAAGMESIRLDDGSLPTSRRNSRRGAGTG</sequence>
<dbReference type="GO" id="GO:0003682">
    <property type="term" value="F:chromatin binding"/>
    <property type="evidence" value="ECO:0007669"/>
    <property type="project" value="TreeGrafter"/>
</dbReference>
<dbReference type="InterPro" id="IPR003874">
    <property type="entry name" value="CDC45"/>
</dbReference>
<evidence type="ECO:0000256" key="5">
    <source>
        <dbReference type="ARBA" id="ARBA00023306"/>
    </source>
</evidence>
<comment type="caution">
    <text evidence="7">The sequence shown here is derived from an EMBL/GenBank/DDBJ whole genome shotgun (WGS) entry which is preliminary data.</text>
</comment>
<dbReference type="AlphaFoldDB" id="S8CBP1"/>
<evidence type="ECO:0000256" key="2">
    <source>
        <dbReference type="ARBA" id="ARBA00010727"/>
    </source>
</evidence>
<evidence type="ECO:0000256" key="1">
    <source>
        <dbReference type="ARBA" id="ARBA00004123"/>
    </source>
</evidence>
<dbReference type="GO" id="GO:0003697">
    <property type="term" value="F:single-stranded DNA binding"/>
    <property type="evidence" value="ECO:0007669"/>
    <property type="project" value="TreeGrafter"/>
</dbReference>
<feature type="compositionally biased region" description="Acidic residues" evidence="6">
    <location>
        <begin position="51"/>
        <end position="66"/>
    </location>
</feature>